<evidence type="ECO:0000313" key="3">
    <source>
        <dbReference type="Proteomes" id="UP000078358"/>
    </source>
</evidence>
<dbReference type="AlphaFoldDB" id="A0A179D0T0"/>
<gene>
    <name evidence="2" type="ORF">F480_00010</name>
</gene>
<evidence type="ECO:0000313" key="2">
    <source>
        <dbReference type="EMBL" id="OAQ15774.1"/>
    </source>
</evidence>
<proteinExistence type="predicted"/>
<evidence type="ECO:0000256" key="1">
    <source>
        <dbReference type="SAM" id="MobiDB-lite"/>
    </source>
</evidence>
<name>A0A179D0T0_BIBTR</name>
<protein>
    <submittedName>
        <fullName evidence="2">Uncharacterized protein</fullName>
    </submittedName>
</protein>
<accession>A0A179D0T0</accession>
<dbReference type="PATRIC" id="fig|1261658.3.peg.2"/>
<comment type="caution">
    <text evidence="2">The sequence shown here is derived from an EMBL/GenBank/DDBJ whole genome shotgun (WGS) entry which is preliminary data.</text>
</comment>
<dbReference type="Proteomes" id="UP000078358">
    <property type="component" value="Unassembled WGS sequence"/>
</dbReference>
<feature type="region of interest" description="Disordered" evidence="1">
    <location>
        <begin position="22"/>
        <end position="58"/>
    </location>
</feature>
<dbReference type="EMBL" id="JACI01000001">
    <property type="protein sequence ID" value="OAQ15774.1"/>
    <property type="molecule type" value="Genomic_DNA"/>
</dbReference>
<sequence>MFDSSEDRSVTKATLTEGKITLNKDSNPTQTTAQALGINTDLSKRPTGGSDEGILTKF</sequence>
<organism evidence="2 3">
    <name type="scientific">Bibersteinia trehalosi Y31</name>
    <dbReference type="NCBI Taxonomy" id="1261658"/>
    <lineage>
        <taxon>Bacteria</taxon>
        <taxon>Pseudomonadati</taxon>
        <taxon>Pseudomonadota</taxon>
        <taxon>Gammaproteobacteria</taxon>
        <taxon>Pasteurellales</taxon>
        <taxon>Pasteurellaceae</taxon>
        <taxon>Bibersteinia</taxon>
    </lineage>
</organism>
<reference evidence="2 3" key="1">
    <citation type="submission" date="2014-01" db="EMBL/GenBank/DDBJ databases">
        <authorList>
            <person name="Zuccon D."/>
        </authorList>
    </citation>
    <scope>NUCLEOTIDE SEQUENCE [LARGE SCALE GENOMIC DNA]</scope>
    <source>
        <strain evidence="2 3">Y31</strain>
    </source>
</reference>
<feature type="compositionally biased region" description="Polar residues" evidence="1">
    <location>
        <begin position="23"/>
        <end position="34"/>
    </location>
</feature>